<dbReference type="CDD" id="cd02440">
    <property type="entry name" value="AdoMet_MTases"/>
    <property type="match status" value="1"/>
</dbReference>
<dbReference type="OrthoDB" id="411785at2759"/>
<dbReference type="GO" id="GO:0008757">
    <property type="term" value="F:S-adenosylmethionine-dependent methyltransferase activity"/>
    <property type="evidence" value="ECO:0007669"/>
    <property type="project" value="InterPro"/>
</dbReference>
<feature type="domain" description="Methyltransferase type 11" evidence="4">
    <location>
        <begin position="54"/>
        <end position="163"/>
    </location>
</feature>
<evidence type="ECO:0000256" key="1">
    <source>
        <dbReference type="ARBA" id="ARBA00008361"/>
    </source>
</evidence>
<dbReference type="STRING" id="1330018.A0A167S4U6"/>
<reference evidence="5 6" key="1">
    <citation type="journal article" date="2016" name="Mol. Biol. Evol.">
        <title>Comparative Genomics of Early-Diverging Mushroom-Forming Fungi Provides Insights into the Origins of Lignocellulose Decay Capabilities.</title>
        <authorList>
            <person name="Nagy L.G."/>
            <person name="Riley R."/>
            <person name="Tritt A."/>
            <person name="Adam C."/>
            <person name="Daum C."/>
            <person name="Floudas D."/>
            <person name="Sun H."/>
            <person name="Yadav J.S."/>
            <person name="Pangilinan J."/>
            <person name="Larsson K.H."/>
            <person name="Matsuura K."/>
            <person name="Barry K."/>
            <person name="Labutti K."/>
            <person name="Kuo R."/>
            <person name="Ohm R.A."/>
            <person name="Bhattacharya S.S."/>
            <person name="Shirouzu T."/>
            <person name="Yoshinaga Y."/>
            <person name="Martin F.M."/>
            <person name="Grigoriev I.V."/>
            <person name="Hibbett D.S."/>
        </authorList>
    </citation>
    <scope>NUCLEOTIDE SEQUENCE [LARGE SCALE GENOMIC DNA]</scope>
    <source>
        <strain evidence="5 6">TUFC12733</strain>
    </source>
</reference>
<dbReference type="EMBL" id="KV417266">
    <property type="protein sequence ID" value="KZP01579.1"/>
    <property type="molecule type" value="Genomic_DNA"/>
</dbReference>
<organism evidence="5 6">
    <name type="scientific">Calocera viscosa (strain TUFC12733)</name>
    <dbReference type="NCBI Taxonomy" id="1330018"/>
    <lineage>
        <taxon>Eukaryota</taxon>
        <taxon>Fungi</taxon>
        <taxon>Dikarya</taxon>
        <taxon>Basidiomycota</taxon>
        <taxon>Agaricomycotina</taxon>
        <taxon>Dacrymycetes</taxon>
        <taxon>Dacrymycetales</taxon>
        <taxon>Dacrymycetaceae</taxon>
        <taxon>Calocera</taxon>
    </lineage>
</organism>
<dbReference type="AlphaFoldDB" id="A0A167S4U6"/>
<dbReference type="InterPro" id="IPR051419">
    <property type="entry name" value="Lys/N-term_MeTrsfase_sf"/>
</dbReference>
<protein>
    <submittedName>
        <fullName evidence="5">S-adenosyl-L-methionine-dependent methyltransferase</fullName>
    </submittedName>
</protein>
<name>A0A167S4U6_CALVF</name>
<evidence type="ECO:0000256" key="3">
    <source>
        <dbReference type="ARBA" id="ARBA00022679"/>
    </source>
</evidence>
<dbReference type="InterPro" id="IPR029063">
    <property type="entry name" value="SAM-dependent_MTases_sf"/>
</dbReference>
<comment type="similarity">
    <text evidence="1">Belongs to the methyltransferase superfamily.</text>
</comment>
<dbReference type="Gene3D" id="3.40.50.150">
    <property type="entry name" value="Vaccinia Virus protein VP39"/>
    <property type="match status" value="1"/>
</dbReference>
<dbReference type="PANTHER" id="PTHR12176:SF80">
    <property type="entry name" value="EEF1A LYSINE METHYLTRANSFERASE 4"/>
    <property type="match status" value="1"/>
</dbReference>
<dbReference type="Pfam" id="PF08241">
    <property type="entry name" value="Methyltransf_11"/>
    <property type="match status" value="1"/>
</dbReference>
<evidence type="ECO:0000256" key="2">
    <source>
        <dbReference type="ARBA" id="ARBA00022603"/>
    </source>
</evidence>
<evidence type="ECO:0000313" key="5">
    <source>
        <dbReference type="EMBL" id="KZP01579.1"/>
    </source>
</evidence>
<gene>
    <name evidence="5" type="ORF">CALVIDRAFT_594290</name>
</gene>
<dbReference type="PANTHER" id="PTHR12176">
    <property type="entry name" value="SAM-DEPENDENT METHYLTRANSFERASE SUPERFAMILY PROTEIN"/>
    <property type="match status" value="1"/>
</dbReference>
<dbReference type="GO" id="GO:0032259">
    <property type="term" value="P:methylation"/>
    <property type="evidence" value="ECO:0007669"/>
    <property type="project" value="UniProtKB-KW"/>
</dbReference>
<accession>A0A167S4U6</accession>
<proteinExistence type="inferred from homology"/>
<keyword evidence="3 5" id="KW-0808">Transferase</keyword>
<evidence type="ECO:0000259" key="4">
    <source>
        <dbReference type="Pfam" id="PF08241"/>
    </source>
</evidence>
<sequence length="204" mass="24195">MDLLPDTNQKFGKKEYWDQRYREEAEGTFDWFKAYDEISSVIHELIPSRDAEILMLGCGNSTLSEDMYDDSYHRITNIDYSGVVIEQMTARHSEKRPVMTWIEMDVRHLDFRDASFDVAIDKGTLDAMLTPKDVWNPDPQMVSDCNAEIDEAYRILRPGGRLIYLTFGQPHFRKQYLNRHDWKLEIRELGESFHYYLYVCTKQE</sequence>
<keyword evidence="6" id="KW-1185">Reference proteome</keyword>
<dbReference type="Proteomes" id="UP000076738">
    <property type="component" value="Unassembled WGS sequence"/>
</dbReference>
<dbReference type="SUPFAM" id="SSF53335">
    <property type="entry name" value="S-adenosyl-L-methionine-dependent methyltransferases"/>
    <property type="match status" value="1"/>
</dbReference>
<evidence type="ECO:0000313" key="6">
    <source>
        <dbReference type="Proteomes" id="UP000076738"/>
    </source>
</evidence>
<dbReference type="FunFam" id="3.40.50.150:FF:000217">
    <property type="entry name" value="Methyltransferase protein 13"/>
    <property type="match status" value="1"/>
</dbReference>
<keyword evidence="2 5" id="KW-0489">Methyltransferase</keyword>
<dbReference type="InterPro" id="IPR013216">
    <property type="entry name" value="Methyltransf_11"/>
</dbReference>